<feature type="transmembrane region" description="Helical" evidence="1">
    <location>
        <begin position="32"/>
        <end position="54"/>
    </location>
</feature>
<keyword evidence="1" id="KW-1133">Transmembrane helix</keyword>
<accession>A0ABY6I678</accession>
<protein>
    <submittedName>
        <fullName evidence="2">Uncharacterized protein</fullName>
    </submittedName>
</protein>
<keyword evidence="3" id="KW-1185">Reference proteome</keyword>
<dbReference type="EMBL" id="CP107567">
    <property type="protein sequence ID" value="UYQ62495.1"/>
    <property type="molecule type" value="Genomic_DNA"/>
</dbReference>
<sequence>MRPSAPLALRLLPPLVGWCAVAATALPAASPLRTLLVVAFLLAGPGTAVVRVCAPALRRYRAAAHEDGNGDDDDGFARDSDRLEQLVLTLFLSVSAAAVCATALLAAGAFSGLRVLVLLAAVTTLAACCPRLTGRAPAARASSPPHSGPAT</sequence>
<dbReference type="RefSeq" id="WP_264244005.1">
    <property type="nucleotide sequence ID" value="NZ_CP107567.1"/>
</dbReference>
<reference evidence="2" key="1">
    <citation type="submission" date="2022-10" db="EMBL/GenBank/DDBJ databases">
        <title>Cytochrome P450 Catalyzes Benzene Ring Formation in the Biosynthesis of Trialkyl-Substituted Aromatic Polyketides.</title>
        <authorList>
            <person name="Zhao E."/>
            <person name="Ge H."/>
        </authorList>
    </citation>
    <scope>NUCLEOTIDE SEQUENCE</scope>
    <source>
        <strain evidence="2">NA0869</strain>
    </source>
</reference>
<organism evidence="2 3">
    <name type="scientific">Streptomyces peucetius</name>
    <dbReference type="NCBI Taxonomy" id="1950"/>
    <lineage>
        <taxon>Bacteria</taxon>
        <taxon>Bacillati</taxon>
        <taxon>Actinomycetota</taxon>
        <taxon>Actinomycetes</taxon>
        <taxon>Kitasatosporales</taxon>
        <taxon>Streptomycetaceae</taxon>
        <taxon>Streptomyces</taxon>
    </lineage>
</organism>
<keyword evidence="1" id="KW-0812">Transmembrane</keyword>
<keyword evidence="1" id="KW-0472">Membrane</keyword>
<evidence type="ECO:0000256" key="1">
    <source>
        <dbReference type="SAM" id="Phobius"/>
    </source>
</evidence>
<gene>
    <name evidence="2" type="ORF">OGH68_14060</name>
</gene>
<evidence type="ECO:0000313" key="2">
    <source>
        <dbReference type="EMBL" id="UYQ62495.1"/>
    </source>
</evidence>
<dbReference type="Proteomes" id="UP001163878">
    <property type="component" value="Chromosome"/>
</dbReference>
<feature type="transmembrane region" description="Helical" evidence="1">
    <location>
        <begin position="86"/>
        <end position="107"/>
    </location>
</feature>
<feature type="transmembrane region" description="Helical" evidence="1">
    <location>
        <begin position="113"/>
        <end position="133"/>
    </location>
</feature>
<name>A0ABY6I678_STRPE</name>
<proteinExistence type="predicted"/>
<evidence type="ECO:0000313" key="3">
    <source>
        <dbReference type="Proteomes" id="UP001163878"/>
    </source>
</evidence>